<keyword evidence="7 19" id="KW-1003">Cell membrane</keyword>
<name>A0A916ZDX6_9HYPH</name>
<dbReference type="EC" id="2.7.8.24" evidence="5 19"/>
<dbReference type="AlphaFoldDB" id="A0A916ZDX6"/>
<dbReference type="EMBL" id="BMIQ01000001">
    <property type="protein sequence ID" value="GGD88970.1"/>
    <property type="molecule type" value="Genomic_DNA"/>
</dbReference>
<dbReference type="Gene3D" id="1.20.120.1760">
    <property type="match status" value="1"/>
</dbReference>
<dbReference type="InterPro" id="IPR026027">
    <property type="entry name" value="PcS"/>
</dbReference>
<evidence type="ECO:0000256" key="2">
    <source>
        <dbReference type="ARBA" id="ARBA00001936"/>
    </source>
</evidence>
<keyword evidence="17 19" id="KW-1208">Phospholipid metabolism</keyword>
<evidence type="ECO:0000256" key="6">
    <source>
        <dbReference type="ARBA" id="ARBA00015623"/>
    </source>
</evidence>
<gene>
    <name evidence="21" type="primary">pcs</name>
    <name evidence="21" type="ORF">GCM10011390_04650</name>
</gene>
<evidence type="ECO:0000256" key="12">
    <source>
        <dbReference type="ARBA" id="ARBA00022989"/>
    </source>
</evidence>
<dbReference type="NCBIfam" id="NF045884">
    <property type="entry name" value="PhCholSynAgro"/>
    <property type="match status" value="1"/>
</dbReference>
<feature type="transmembrane region" description="Helical" evidence="20">
    <location>
        <begin position="130"/>
        <end position="148"/>
    </location>
</feature>
<dbReference type="Proteomes" id="UP000644699">
    <property type="component" value="Unassembled WGS sequence"/>
</dbReference>
<comment type="caution">
    <text evidence="21">The sequence shown here is derived from an EMBL/GenBank/DDBJ whole genome shotgun (WGS) entry which is preliminary data.</text>
</comment>
<evidence type="ECO:0000256" key="16">
    <source>
        <dbReference type="ARBA" id="ARBA00023211"/>
    </source>
</evidence>
<keyword evidence="8 19" id="KW-0444">Lipid biosynthesis</keyword>
<evidence type="ECO:0000256" key="18">
    <source>
        <dbReference type="ARBA" id="ARBA00033321"/>
    </source>
</evidence>
<evidence type="ECO:0000256" key="11">
    <source>
        <dbReference type="ARBA" id="ARBA00022692"/>
    </source>
</evidence>
<evidence type="ECO:0000256" key="13">
    <source>
        <dbReference type="ARBA" id="ARBA00023098"/>
    </source>
</evidence>
<keyword evidence="15 19" id="KW-0594">Phospholipid biosynthesis</keyword>
<keyword evidence="12 20" id="KW-1133">Transmembrane helix</keyword>
<dbReference type="InterPro" id="IPR043130">
    <property type="entry name" value="CDP-OH_PTrfase_TM_dom"/>
</dbReference>
<accession>A0A916ZDX6</accession>
<dbReference type="FunFam" id="1.20.120.1760:FF:000009">
    <property type="entry name" value="Phosphatidylcholine synthase"/>
    <property type="match status" value="1"/>
</dbReference>
<keyword evidence="16 19" id="KW-0464">Manganese</keyword>
<evidence type="ECO:0000313" key="21">
    <source>
        <dbReference type="EMBL" id="GGD88970.1"/>
    </source>
</evidence>
<evidence type="ECO:0000256" key="17">
    <source>
        <dbReference type="ARBA" id="ARBA00023264"/>
    </source>
</evidence>
<evidence type="ECO:0000256" key="7">
    <source>
        <dbReference type="ARBA" id="ARBA00022475"/>
    </source>
</evidence>
<evidence type="ECO:0000256" key="20">
    <source>
        <dbReference type="SAM" id="Phobius"/>
    </source>
</evidence>
<sequence length="241" mass="26893">MPDPVSKIDEWRAFSIHLLTASGAFWAFLSIIAAAERRWADMFGWLGLALFVDAIDGPMARKVNVQRILPNWSGDVLDQIIDYATYVIIPAFALYQSGIIGRPLSFVAAALIVITSAIYYADTRMKTSDYYFRGFPVAWNMVVFTFFATQPNSITAFLFVAFCAVATFLPIKFVHPTRVKRLRTLSLAVTAVWALLSTGAIFYHFDVSGWVKLGIVATGLYLLGIGAVLQLVDRFTRRKEA</sequence>
<feature type="transmembrane region" description="Helical" evidence="20">
    <location>
        <begin position="12"/>
        <end position="33"/>
    </location>
</feature>
<keyword evidence="14 19" id="KW-0472">Membrane</keyword>
<evidence type="ECO:0000256" key="10">
    <source>
        <dbReference type="ARBA" id="ARBA00022679"/>
    </source>
</evidence>
<keyword evidence="10 19" id="KW-0808">Transferase</keyword>
<dbReference type="PIRSF" id="PIRSF000851">
    <property type="entry name" value="PcS"/>
    <property type="match status" value="1"/>
</dbReference>
<evidence type="ECO:0000256" key="4">
    <source>
        <dbReference type="ARBA" id="ARBA00010441"/>
    </source>
</evidence>
<evidence type="ECO:0000256" key="3">
    <source>
        <dbReference type="ARBA" id="ARBA00004429"/>
    </source>
</evidence>
<comment type="similarity">
    <text evidence="4 19">Belongs to the CDP-alcohol phosphatidyltransferase class-I family.</text>
</comment>
<feature type="transmembrane region" description="Helical" evidence="20">
    <location>
        <begin position="211"/>
        <end position="232"/>
    </location>
</feature>
<keyword evidence="11 20" id="KW-0812">Transmembrane</keyword>
<comment type="catalytic activity">
    <reaction evidence="1 19">
        <text>a CDP-1,2-diacyl-sn-glycerol + choline = a 1,2-diacyl-sn-glycero-3-phosphocholine + CMP + H(+)</text>
        <dbReference type="Rhea" id="RHEA:14597"/>
        <dbReference type="ChEBI" id="CHEBI:15354"/>
        <dbReference type="ChEBI" id="CHEBI:15378"/>
        <dbReference type="ChEBI" id="CHEBI:57643"/>
        <dbReference type="ChEBI" id="CHEBI:58332"/>
        <dbReference type="ChEBI" id="CHEBI:60377"/>
        <dbReference type="EC" id="2.7.8.24"/>
    </reaction>
</comment>
<evidence type="ECO:0000313" key="22">
    <source>
        <dbReference type="Proteomes" id="UP000644699"/>
    </source>
</evidence>
<keyword evidence="22" id="KW-1185">Reference proteome</keyword>
<reference evidence="21" key="2">
    <citation type="submission" date="2020-09" db="EMBL/GenBank/DDBJ databases">
        <authorList>
            <person name="Sun Q."/>
            <person name="Zhou Y."/>
        </authorList>
    </citation>
    <scope>NUCLEOTIDE SEQUENCE</scope>
    <source>
        <strain evidence="21">CGMCC 1.15367</strain>
    </source>
</reference>
<comment type="cofactor">
    <cofactor evidence="2 19">
        <name>Mn(2+)</name>
        <dbReference type="ChEBI" id="CHEBI:29035"/>
    </cofactor>
</comment>
<feature type="transmembrane region" description="Helical" evidence="20">
    <location>
        <begin position="104"/>
        <end position="121"/>
    </location>
</feature>
<evidence type="ECO:0000256" key="14">
    <source>
        <dbReference type="ARBA" id="ARBA00023136"/>
    </source>
</evidence>
<evidence type="ECO:0000256" key="5">
    <source>
        <dbReference type="ARBA" id="ARBA00013195"/>
    </source>
</evidence>
<protein>
    <recommendedName>
        <fullName evidence="6 19">Phosphatidylcholine synthase</fullName>
        <shortName evidence="19">PC synthase</shortName>
        <shortName evidence="19">PCS</shortName>
        <ecNumber evidence="5 19">2.7.8.24</ecNumber>
    </recommendedName>
    <alternativeName>
        <fullName evidence="18 19">CDP-diglyceride-choline O-phosphatidyltransferase</fullName>
    </alternativeName>
</protein>
<reference evidence="21" key="1">
    <citation type="journal article" date="2014" name="Int. J. Syst. Evol. Microbiol.">
        <title>Complete genome sequence of Corynebacterium casei LMG S-19264T (=DSM 44701T), isolated from a smear-ripened cheese.</title>
        <authorList>
            <consortium name="US DOE Joint Genome Institute (JGI-PGF)"/>
            <person name="Walter F."/>
            <person name="Albersmeier A."/>
            <person name="Kalinowski J."/>
            <person name="Ruckert C."/>
        </authorList>
    </citation>
    <scope>NUCLEOTIDE SEQUENCE</scope>
    <source>
        <strain evidence="21">CGMCC 1.15367</strain>
    </source>
</reference>
<proteinExistence type="inferred from homology"/>
<feature type="transmembrane region" description="Helical" evidence="20">
    <location>
        <begin position="154"/>
        <end position="173"/>
    </location>
</feature>
<evidence type="ECO:0000256" key="1">
    <source>
        <dbReference type="ARBA" id="ARBA00000958"/>
    </source>
</evidence>
<keyword evidence="13 19" id="KW-0443">Lipid metabolism</keyword>
<evidence type="ECO:0000256" key="8">
    <source>
        <dbReference type="ARBA" id="ARBA00022516"/>
    </source>
</evidence>
<evidence type="ECO:0000256" key="15">
    <source>
        <dbReference type="ARBA" id="ARBA00023209"/>
    </source>
</evidence>
<evidence type="ECO:0000256" key="19">
    <source>
        <dbReference type="PIRNR" id="PIRNR000851"/>
    </source>
</evidence>
<comment type="subcellular location">
    <subcellularLocation>
        <location evidence="3 19">Cell inner membrane</location>
        <topology evidence="3 19">Multi-pass membrane protein</topology>
    </subcellularLocation>
</comment>
<dbReference type="GO" id="GO:0050520">
    <property type="term" value="F:phosphatidylcholine synthase activity"/>
    <property type="evidence" value="ECO:0007669"/>
    <property type="project" value="UniProtKB-EC"/>
</dbReference>
<dbReference type="RefSeq" id="WP_188906600.1">
    <property type="nucleotide sequence ID" value="NZ_BMIQ01000001.1"/>
</dbReference>
<keyword evidence="9 19" id="KW-0997">Cell inner membrane</keyword>
<feature type="transmembrane region" description="Helical" evidence="20">
    <location>
        <begin position="185"/>
        <end position="205"/>
    </location>
</feature>
<organism evidence="21 22">
    <name type="scientific">Aureimonas endophytica</name>
    <dbReference type="NCBI Taxonomy" id="2027858"/>
    <lineage>
        <taxon>Bacteria</taxon>
        <taxon>Pseudomonadati</taxon>
        <taxon>Pseudomonadota</taxon>
        <taxon>Alphaproteobacteria</taxon>
        <taxon>Hyphomicrobiales</taxon>
        <taxon>Aurantimonadaceae</taxon>
        <taxon>Aureimonas</taxon>
    </lineage>
</organism>
<dbReference type="GO" id="GO:0005886">
    <property type="term" value="C:plasma membrane"/>
    <property type="evidence" value="ECO:0007669"/>
    <property type="project" value="UniProtKB-SubCell"/>
</dbReference>
<comment type="function">
    <text evidence="19">Condenses choline with CDP-diglyceride to produce phosphatidylcholine and CMP.</text>
</comment>
<evidence type="ECO:0000256" key="9">
    <source>
        <dbReference type="ARBA" id="ARBA00022519"/>
    </source>
</evidence>
<dbReference type="GO" id="GO:0008654">
    <property type="term" value="P:phospholipid biosynthetic process"/>
    <property type="evidence" value="ECO:0007669"/>
    <property type="project" value="UniProtKB-KW"/>
</dbReference>